<dbReference type="EMBL" id="KE346368">
    <property type="protein sequence ID" value="KJE94973.1"/>
    <property type="molecule type" value="Genomic_DNA"/>
</dbReference>
<dbReference type="GO" id="GO:0005829">
    <property type="term" value="C:cytosol"/>
    <property type="evidence" value="ECO:0007669"/>
    <property type="project" value="TreeGrafter"/>
</dbReference>
<feature type="region of interest" description="Disordered" evidence="2">
    <location>
        <begin position="118"/>
        <end position="214"/>
    </location>
</feature>
<feature type="region of interest" description="Disordered" evidence="2">
    <location>
        <begin position="526"/>
        <end position="576"/>
    </location>
</feature>
<dbReference type="GO" id="GO:0030688">
    <property type="term" value="C:preribosome, small subunit precursor"/>
    <property type="evidence" value="ECO:0007669"/>
    <property type="project" value="TreeGrafter"/>
</dbReference>
<accession>A0A0D2WTI7</accession>
<dbReference type="InterPro" id="IPR007307">
    <property type="entry name" value="Ltv1"/>
</dbReference>
<evidence type="ECO:0008006" key="5">
    <source>
        <dbReference type="Google" id="ProtNLM"/>
    </source>
</evidence>
<feature type="compositionally biased region" description="Acidic residues" evidence="2">
    <location>
        <begin position="560"/>
        <end position="571"/>
    </location>
</feature>
<feature type="compositionally biased region" description="Basic and acidic residues" evidence="2">
    <location>
        <begin position="675"/>
        <end position="686"/>
    </location>
</feature>
<evidence type="ECO:0000313" key="3">
    <source>
        <dbReference type="EMBL" id="KJE94973.1"/>
    </source>
</evidence>
<feature type="region of interest" description="Disordered" evidence="2">
    <location>
        <begin position="388"/>
        <end position="451"/>
    </location>
</feature>
<protein>
    <recommendedName>
        <fullName evidence="5">LTV1 protein</fullName>
    </recommendedName>
</protein>
<name>A0A0D2WTI7_CAPO3</name>
<keyword evidence="4" id="KW-1185">Reference proteome</keyword>
<dbReference type="GO" id="GO:0000056">
    <property type="term" value="P:ribosomal small subunit export from nucleus"/>
    <property type="evidence" value="ECO:0007669"/>
    <property type="project" value="TreeGrafter"/>
</dbReference>
<evidence type="ECO:0000313" key="4">
    <source>
        <dbReference type="Proteomes" id="UP000008743"/>
    </source>
</evidence>
<dbReference type="Proteomes" id="UP000008743">
    <property type="component" value="Unassembled WGS sequence"/>
</dbReference>
<dbReference type="GO" id="GO:0005634">
    <property type="term" value="C:nucleus"/>
    <property type="evidence" value="ECO:0007669"/>
    <property type="project" value="TreeGrafter"/>
</dbReference>
<evidence type="ECO:0000256" key="2">
    <source>
        <dbReference type="SAM" id="MobiDB-lite"/>
    </source>
</evidence>
<dbReference type="PANTHER" id="PTHR21531:SF0">
    <property type="entry name" value="PROTEIN LTV1 HOMOLOG"/>
    <property type="match status" value="1"/>
</dbReference>
<dbReference type="GO" id="GO:0042274">
    <property type="term" value="P:ribosomal small subunit biogenesis"/>
    <property type="evidence" value="ECO:0007669"/>
    <property type="project" value="InterPro"/>
</dbReference>
<feature type="compositionally biased region" description="Basic and acidic residues" evidence="2">
    <location>
        <begin position="411"/>
        <end position="443"/>
    </location>
</feature>
<comment type="similarity">
    <text evidence="1">Belongs to the LTV1 family.</text>
</comment>
<reference evidence="4" key="1">
    <citation type="submission" date="2011-02" db="EMBL/GenBank/DDBJ databases">
        <title>The Genome Sequence of Capsaspora owczarzaki ATCC 30864.</title>
        <authorList>
            <person name="Russ C."/>
            <person name="Cuomo C."/>
            <person name="Burger G."/>
            <person name="Gray M.W."/>
            <person name="Holland P.W.H."/>
            <person name="King N."/>
            <person name="Lang F.B.F."/>
            <person name="Roger A.J."/>
            <person name="Ruiz-Trillo I."/>
            <person name="Young S.K."/>
            <person name="Zeng Q."/>
            <person name="Gargeya S."/>
            <person name="Alvarado L."/>
            <person name="Berlin A."/>
            <person name="Chapman S.B."/>
            <person name="Chen Z."/>
            <person name="Freedman E."/>
            <person name="Gellesch M."/>
            <person name="Goldberg J."/>
            <person name="Griggs A."/>
            <person name="Gujja S."/>
            <person name="Heilman E."/>
            <person name="Heiman D."/>
            <person name="Howarth C."/>
            <person name="Mehta T."/>
            <person name="Neiman D."/>
            <person name="Pearson M."/>
            <person name="Roberts A."/>
            <person name="Saif S."/>
            <person name="Shea T."/>
            <person name="Shenoy N."/>
            <person name="Sisk P."/>
            <person name="Stolte C."/>
            <person name="Sykes S."/>
            <person name="White J."/>
            <person name="Yandava C."/>
            <person name="Haas B."/>
            <person name="Nusbaum C."/>
            <person name="Birren B."/>
        </authorList>
    </citation>
    <scope>NUCLEOTIDE SEQUENCE</scope>
    <source>
        <strain evidence="4">ATCC 30864</strain>
    </source>
</reference>
<sequence length="734" mass="80532">MYLRKRLRIRTGLAPFSHSWHLIESLLSKFTHFLFAFHCNTKNTMGKTKRFVDKKSSARFQLVHRSQRDPLAADSDAPQLVLRPINVPEHLADKFEGAMAPQLPSNARVVPIGARVAPDARNVVGHDDEDDDDDDEDGDDSDLDTIEGDDEEDEDDENPFSDAEDEDATASDSAAAGAAAAGTAAKGTKATSAKDAQNASAKPRRTAVGAFEDADESPEVQAKLQTSQFARKEQLAQFGVYFGDNYDYMKHLKTIGNSGDGVFVAADSKKMIAGLPADLFASADETKVGLMNLQAAPATAIGLDWDPEIVAALDASDDETDMGPELEDDFISMANATDGVDVEGDADLDRELGLNSDSEDDTTTGQFERPGMTDAKAEMLARFGLSAGKRLPAGRSDDEDDDDDSNFGSEAEDRLADLDDGRFDLDSEATSKSRRRGPSDNKSRMSNFSMTSSVMRRNDGLQLLDERFDHVLDAAYADDEIGALDEEGEFIAGSGDVGHFSSLLDEFLEERELALRYSKEDEGEIKMRRKTARPAITKSRSNFDAVPPPLPEPSAASTEDVFDVSDDESSDDDRAPIMERLYVPPKPRDLLDALSVSSNQFNHPTLIKEPIIRLSKKTGLPIGVLSTRGAGKMDDERGVLTTKSLSRHDQRQAQQDAEDDEDDDVSVAESTVSTIRDKNETPEERRIRKQAVKAQRKERRVVKKATKDAFKVEELRQQHLSTSRKAANQGIKIQ</sequence>
<feature type="compositionally biased region" description="Low complexity" evidence="2">
    <location>
        <begin position="170"/>
        <end position="196"/>
    </location>
</feature>
<dbReference type="OrthoDB" id="5852896at2759"/>
<dbReference type="AlphaFoldDB" id="A0A0D2WTI7"/>
<feature type="region of interest" description="Disordered" evidence="2">
    <location>
        <begin position="350"/>
        <end position="372"/>
    </location>
</feature>
<evidence type="ECO:0000256" key="1">
    <source>
        <dbReference type="ARBA" id="ARBA00009078"/>
    </source>
</evidence>
<dbReference type="PhylomeDB" id="A0A0D2WTI7"/>
<proteinExistence type="inferred from homology"/>
<gene>
    <name evidence="3" type="ORF">CAOG_005508</name>
</gene>
<dbReference type="Pfam" id="PF04180">
    <property type="entry name" value="LTV"/>
    <property type="match status" value="2"/>
</dbReference>
<dbReference type="STRING" id="595528.A0A0D2WTI7"/>
<dbReference type="InParanoid" id="A0A0D2WTI7"/>
<organism evidence="3 4">
    <name type="scientific">Capsaspora owczarzaki (strain ATCC 30864)</name>
    <dbReference type="NCBI Taxonomy" id="595528"/>
    <lineage>
        <taxon>Eukaryota</taxon>
        <taxon>Filasterea</taxon>
        <taxon>Capsaspora</taxon>
    </lineage>
</organism>
<feature type="compositionally biased region" description="Acidic residues" evidence="2">
    <location>
        <begin position="656"/>
        <end position="666"/>
    </location>
</feature>
<dbReference type="FunCoup" id="A0A0D2WTI7">
    <property type="interactions" value="271"/>
</dbReference>
<dbReference type="eggNOG" id="KOG2637">
    <property type="taxonomic scope" value="Eukaryota"/>
</dbReference>
<feature type="compositionally biased region" description="Acidic residues" evidence="2">
    <location>
        <begin position="127"/>
        <end position="169"/>
    </location>
</feature>
<feature type="compositionally biased region" description="Basic residues" evidence="2">
    <location>
        <begin position="687"/>
        <end position="704"/>
    </location>
</feature>
<dbReference type="PANTHER" id="PTHR21531">
    <property type="entry name" value="LOW-TEMPERATURE VIABILITY PROTEIN LTV1-RELATED"/>
    <property type="match status" value="1"/>
</dbReference>
<feature type="region of interest" description="Disordered" evidence="2">
    <location>
        <begin position="626"/>
        <end position="705"/>
    </location>
</feature>